<dbReference type="Proteomes" id="UP000238605">
    <property type="component" value="Unassembled WGS sequence"/>
</dbReference>
<reference evidence="12 13" key="1">
    <citation type="submission" date="2018-02" db="EMBL/GenBank/DDBJ databases">
        <title>Reclassifiation of [Polyangium] brachysporum DSM 7029 as Guopingzhaonella breviflexa gen. nov., sp. nov., a member of the family Comamonadaceae.</title>
        <authorList>
            <person name="Tang B."/>
        </authorList>
    </citation>
    <scope>NUCLEOTIDE SEQUENCE [LARGE SCALE GENOMIC DNA]</scope>
    <source>
        <strain evidence="12 13">BCRC 80649</strain>
    </source>
</reference>
<dbReference type="InterPro" id="IPR001444">
    <property type="entry name" value="Flag_bb_rod_N"/>
</dbReference>
<evidence type="ECO:0000256" key="1">
    <source>
        <dbReference type="ARBA" id="ARBA00004365"/>
    </source>
</evidence>
<comment type="subcellular location">
    <subcellularLocation>
        <location evidence="1">Bacterial flagellum</location>
    </subcellularLocation>
    <subcellularLocation>
        <location evidence="2">Secreted</location>
    </subcellularLocation>
</comment>
<keyword evidence="12" id="KW-0282">Flagellum</keyword>
<proteinExistence type="inferred from homology"/>
<evidence type="ECO:0000259" key="11">
    <source>
        <dbReference type="Pfam" id="PF22638"/>
    </source>
</evidence>
<dbReference type="InterPro" id="IPR053927">
    <property type="entry name" value="FlgK_helical"/>
</dbReference>
<gene>
    <name evidence="12" type="ORF">C1704_02955</name>
</gene>
<feature type="domain" description="Flagellar basal-body/hook protein C-terminal" evidence="9">
    <location>
        <begin position="588"/>
        <end position="625"/>
    </location>
</feature>
<keyword evidence="7" id="KW-0175">Coiled coil</keyword>
<dbReference type="InterPro" id="IPR010930">
    <property type="entry name" value="Flg_bb/hook_C_dom"/>
</dbReference>
<dbReference type="InterPro" id="IPR002371">
    <property type="entry name" value="FlgK"/>
</dbReference>
<evidence type="ECO:0000256" key="6">
    <source>
        <dbReference type="ARBA" id="ARBA00023143"/>
    </source>
</evidence>
<feature type="domain" description="Flagellar hook-associated protein 1 D2-like" evidence="10">
    <location>
        <begin position="336"/>
        <end position="409"/>
    </location>
</feature>
<evidence type="ECO:0000259" key="8">
    <source>
        <dbReference type="Pfam" id="PF00460"/>
    </source>
</evidence>
<dbReference type="InterPro" id="IPR049119">
    <property type="entry name" value="FlgK_D2-like"/>
</dbReference>
<dbReference type="GO" id="GO:0044780">
    <property type="term" value="P:bacterial-type flagellum assembly"/>
    <property type="evidence" value="ECO:0007669"/>
    <property type="project" value="InterPro"/>
</dbReference>
<dbReference type="PROSITE" id="PS00588">
    <property type="entry name" value="FLAGELLA_BB_ROD"/>
    <property type="match status" value="1"/>
</dbReference>
<evidence type="ECO:0000313" key="13">
    <source>
        <dbReference type="Proteomes" id="UP000238605"/>
    </source>
</evidence>
<keyword evidence="5" id="KW-0964">Secreted</keyword>
<feature type="domain" description="Flagellar hook-associated protein FlgK helical" evidence="11">
    <location>
        <begin position="92"/>
        <end position="324"/>
    </location>
</feature>
<dbReference type="NCBIfam" id="TIGR02492">
    <property type="entry name" value="flgK_ends"/>
    <property type="match status" value="1"/>
</dbReference>
<accession>A0A2S5SYI1</accession>
<dbReference type="Pfam" id="PF21158">
    <property type="entry name" value="flgK_1st_1"/>
    <property type="match status" value="1"/>
</dbReference>
<dbReference type="PANTHER" id="PTHR30033">
    <property type="entry name" value="FLAGELLAR HOOK-ASSOCIATED PROTEIN 1"/>
    <property type="match status" value="1"/>
</dbReference>
<dbReference type="OrthoDB" id="9802553at2"/>
<evidence type="ECO:0000259" key="10">
    <source>
        <dbReference type="Pfam" id="PF21158"/>
    </source>
</evidence>
<dbReference type="PRINTS" id="PR01005">
    <property type="entry name" value="FLGHOOKAP1"/>
</dbReference>
<evidence type="ECO:0000256" key="5">
    <source>
        <dbReference type="ARBA" id="ARBA00022525"/>
    </source>
</evidence>
<dbReference type="PANTHER" id="PTHR30033:SF1">
    <property type="entry name" value="FLAGELLAR HOOK-ASSOCIATED PROTEIN 1"/>
    <property type="match status" value="1"/>
</dbReference>
<name>A0A2S5SYI1_9BURK</name>
<comment type="similarity">
    <text evidence="3">Belongs to the flagella basal body rod proteins family.</text>
</comment>
<keyword evidence="13" id="KW-1185">Reference proteome</keyword>
<sequence>MSGLISLGTRTMFAAQAQLNTTANNISNANTPGYSRQTVQLETAGGQFTGAGFFGKGVNISTVQRAHNAFLSAEASNTAAVAAGDAARLDYLQRMEQAFRMGESGLGFAAGHLLNAFVDVASNPSDSSSRQVVLSRVEELASRYRSAAGELTALQQGITQDLKTSIATVNELTKRVADLNQQIARVKGLGHEPNDLLDQRDRLIGEISQFLQVTQIPAPDGTVGLFIAGGQRLVLGNDALPLTLVADPYDNSILRLGLREGGVDRPLVENSLGGGTLAGMLRFQSQDLPAAINQVGRMAAVLAARLNEQQALGFDLNGNAGGPLLSTGSPRTLPHAANTGTAQVTATITGATALEASDFELRYQGGAWQLRRIPDGGWAAYTPGTEVAGVTLAVPAGAPAEGDRFLIQPVRFAGTDLRAALTDPNGIAAASPVAAVVDPANQGTVGVTTLLPKQADANLAQPVQIVFTSPTTFTIVGPVSGTPSTTLVPGEPIRINGWELTLNGVPQAGDRIDVVSTAAVSGALASNNGNALALLGLRDEPMVRGETIANAYASVLADVGIRVQGAKASADMSKAIARDAQAARDNLSGVNLDEEAARLIQFQQAYQAAAKVLQVAQQVFDTILQTAGR</sequence>
<dbReference type="AlphaFoldDB" id="A0A2S5SYI1"/>
<dbReference type="SUPFAM" id="SSF64518">
    <property type="entry name" value="Phase 1 flagellin"/>
    <property type="match status" value="1"/>
</dbReference>
<dbReference type="EMBL" id="PSNX01000002">
    <property type="protein sequence ID" value="PPE67833.1"/>
    <property type="molecule type" value="Genomic_DNA"/>
</dbReference>
<dbReference type="GO" id="GO:0005198">
    <property type="term" value="F:structural molecule activity"/>
    <property type="evidence" value="ECO:0007669"/>
    <property type="project" value="InterPro"/>
</dbReference>
<evidence type="ECO:0000256" key="4">
    <source>
        <dbReference type="ARBA" id="ARBA00016244"/>
    </source>
</evidence>
<dbReference type="RefSeq" id="WP_104300834.1">
    <property type="nucleotide sequence ID" value="NZ_PSNX01000002.1"/>
</dbReference>
<dbReference type="Pfam" id="PF06429">
    <property type="entry name" value="Flg_bbr_C"/>
    <property type="match status" value="1"/>
</dbReference>
<organism evidence="12 13">
    <name type="scientific">Caldimonas caldifontis</name>
    <dbReference type="NCBI Taxonomy" id="1452508"/>
    <lineage>
        <taxon>Bacteria</taxon>
        <taxon>Pseudomonadati</taxon>
        <taxon>Pseudomonadota</taxon>
        <taxon>Betaproteobacteria</taxon>
        <taxon>Burkholderiales</taxon>
        <taxon>Sphaerotilaceae</taxon>
        <taxon>Caldimonas</taxon>
    </lineage>
</organism>
<keyword evidence="6" id="KW-0975">Bacterial flagellum</keyword>
<feature type="coiled-coil region" evidence="7">
    <location>
        <begin position="162"/>
        <end position="189"/>
    </location>
</feature>
<dbReference type="InterPro" id="IPR019776">
    <property type="entry name" value="Flagellar_basal_body_rod_CS"/>
</dbReference>
<protein>
    <recommendedName>
        <fullName evidence="4">Flagellar hook-associated protein 1</fullName>
    </recommendedName>
</protein>
<evidence type="ECO:0000256" key="3">
    <source>
        <dbReference type="ARBA" id="ARBA00009677"/>
    </source>
</evidence>
<comment type="caution">
    <text evidence="12">The sequence shown here is derived from an EMBL/GenBank/DDBJ whole genome shotgun (WGS) entry which is preliminary data.</text>
</comment>
<evidence type="ECO:0000256" key="7">
    <source>
        <dbReference type="SAM" id="Coils"/>
    </source>
</evidence>
<feature type="domain" description="Flagellar basal body rod protein N-terminal" evidence="8">
    <location>
        <begin position="8"/>
        <end position="34"/>
    </location>
</feature>
<dbReference type="Pfam" id="PF00460">
    <property type="entry name" value="Flg_bb_rod"/>
    <property type="match status" value="1"/>
</dbReference>
<evidence type="ECO:0000313" key="12">
    <source>
        <dbReference type="EMBL" id="PPE67833.1"/>
    </source>
</evidence>
<dbReference type="GO" id="GO:0005576">
    <property type="term" value="C:extracellular region"/>
    <property type="evidence" value="ECO:0007669"/>
    <property type="project" value="UniProtKB-SubCell"/>
</dbReference>
<evidence type="ECO:0000256" key="2">
    <source>
        <dbReference type="ARBA" id="ARBA00004613"/>
    </source>
</evidence>
<keyword evidence="12" id="KW-0966">Cell projection</keyword>
<dbReference type="Pfam" id="PF22638">
    <property type="entry name" value="FlgK_D1"/>
    <property type="match status" value="1"/>
</dbReference>
<evidence type="ECO:0000259" key="9">
    <source>
        <dbReference type="Pfam" id="PF06429"/>
    </source>
</evidence>
<keyword evidence="12" id="KW-0969">Cilium</keyword>
<dbReference type="GO" id="GO:0009424">
    <property type="term" value="C:bacterial-type flagellum hook"/>
    <property type="evidence" value="ECO:0007669"/>
    <property type="project" value="InterPro"/>
</dbReference>